<organism evidence="2 3">
    <name type="scientific">Sorangium cellulosum</name>
    <name type="common">Polyangium cellulosum</name>
    <dbReference type="NCBI Taxonomy" id="56"/>
    <lineage>
        <taxon>Bacteria</taxon>
        <taxon>Pseudomonadati</taxon>
        <taxon>Myxococcota</taxon>
        <taxon>Polyangia</taxon>
        <taxon>Polyangiales</taxon>
        <taxon>Polyangiaceae</taxon>
        <taxon>Sorangium</taxon>
    </lineage>
</organism>
<proteinExistence type="predicted"/>
<evidence type="ECO:0000313" key="2">
    <source>
        <dbReference type="EMBL" id="AUX46979.1"/>
    </source>
</evidence>
<evidence type="ECO:0000313" key="3">
    <source>
        <dbReference type="Proteomes" id="UP000238348"/>
    </source>
</evidence>
<feature type="signal peptide" evidence="1">
    <location>
        <begin position="1"/>
        <end position="22"/>
    </location>
</feature>
<accession>A0A2L0F6B3</accession>
<dbReference type="PROSITE" id="PS51257">
    <property type="entry name" value="PROKAR_LIPOPROTEIN"/>
    <property type="match status" value="1"/>
</dbReference>
<evidence type="ECO:0008006" key="4">
    <source>
        <dbReference type="Google" id="ProtNLM"/>
    </source>
</evidence>
<sequence length="236" mass="24951">MQLRSILSLALPILLAACDAQVGSDYPGEPLLTVQGTIVNELDEPPAGPVDAVLVWNTQGGESDKENFPVRATVTGSFPSAFTLSMYAPPPEEALNDLSEGGLVDTRVGIAIVVAASSEEDDPGEGSSLGVDEEHVIVYVESDMDEDGYWSKFLGGPLAPGFHVMDAFSREDVGEVDAELQAAFDACNAAATTEAEHNTCYGYDAKLKLRPSAGGSGTALTVRMAPQEDLTYPDWH</sequence>
<dbReference type="EMBL" id="CP012673">
    <property type="protein sequence ID" value="AUX46979.1"/>
    <property type="molecule type" value="Genomic_DNA"/>
</dbReference>
<keyword evidence="1" id="KW-0732">Signal</keyword>
<reference evidence="2 3" key="1">
    <citation type="submission" date="2015-09" db="EMBL/GenBank/DDBJ databases">
        <title>Sorangium comparison.</title>
        <authorList>
            <person name="Zaburannyi N."/>
            <person name="Bunk B."/>
            <person name="Overmann J."/>
            <person name="Mueller R."/>
        </authorList>
    </citation>
    <scope>NUCLEOTIDE SEQUENCE [LARGE SCALE GENOMIC DNA]</scope>
    <source>
        <strain evidence="2 3">So ce26</strain>
    </source>
</reference>
<dbReference type="Proteomes" id="UP000238348">
    <property type="component" value="Chromosome"/>
</dbReference>
<protein>
    <recommendedName>
        <fullName evidence="4">Lipoprotein</fullName>
    </recommendedName>
</protein>
<feature type="chain" id="PRO_5014927694" description="Lipoprotein" evidence="1">
    <location>
        <begin position="23"/>
        <end position="236"/>
    </location>
</feature>
<dbReference type="RefSeq" id="WP_104985077.1">
    <property type="nucleotide sequence ID" value="NZ_CP012673.1"/>
</dbReference>
<dbReference type="AlphaFoldDB" id="A0A2L0F6B3"/>
<name>A0A2L0F6B3_SORCE</name>
<gene>
    <name evidence="2" type="ORF">SOCE26_084890</name>
</gene>
<evidence type="ECO:0000256" key="1">
    <source>
        <dbReference type="SAM" id="SignalP"/>
    </source>
</evidence>
<dbReference type="OrthoDB" id="5503854at2"/>